<feature type="coiled-coil region" evidence="1">
    <location>
        <begin position="32"/>
        <end position="59"/>
    </location>
</feature>
<dbReference type="RefSeq" id="WP_088908709.1">
    <property type="nucleotide sequence ID" value="NZ_CP018145.1"/>
</dbReference>
<gene>
    <name evidence="4" type="ORF">BP422_16485</name>
</gene>
<evidence type="ECO:0000256" key="2">
    <source>
        <dbReference type="SAM" id="Phobius"/>
    </source>
</evidence>
<dbReference type="AlphaFoldDB" id="A0A220MJI9"/>
<reference evidence="4 5" key="1">
    <citation type="submission" date="2016-11" db="EMBL/GenBank/DDBJ databases">
        <authorList>
            <person name="Jaros S."/>
            <person name="Januszkiewicz K."/>
            <person name="Wedrychowicz H."/>
        </authorList>
    </citation>
    <scope>NUCLEOTIDE SEQUENCE [LARGE SCALE GENOMIC DNA]</scope>
    <source>
        <strain evidence="4 5">NF2</strain>
    </source>
</reference>
<dbReference type="InterPro" id="IPR058620">
    <property type="entry name" value="YtrI_C"/>
</dbReference>
<evidence type="ECO:0000256" key="1">
    <source>
        <dbReference type="SAM" id="Coils"/>
    </source>
</evidence>
<proteinExistence type="predicted"/>
<dbReference type="Proteomes" id="UP000197781">
    <property type="component" value="Chromosome"/>
</dbReference>
<dbReference type="EMBL" id="CP018145">
    <property type="protein sequence ID" value="ASJ55005.1"/>
    <property type="molecule type" value="Genomic_DNA"/>
</dbReference>
<accession>A0A220MJI9</accession>
<organism evidence="4 5">
    <name type="scientific">Brevibacillus formosus</name>
    <dbReference type="NCBI Taxonomy" id="54913"/>
    <lineage>
        <taxon>Bacteria</taxon>
        <taxon>Bacillati</taxon>
        <taxon>Bacillota</taxon>
        <taxon>Bacilli</taxon>
        <taxon>Bacillales</taxon>
        <taxon>Paenibacillaceae</taxon>
        <taxon>Brevibacillus</taxon>
    </lineage>
</organism>
<keyword evidence="1" id="KW-0175">Coiled coil</keyword>
<name>A0A220MJI9_9BACL</name>
<keyword evidence="2" id="KW-1133">Transmembrane helix</keyword>
<dbReference type="Pfam" id="PF26347">
    <property type="entry name" value="YtrI_sporulation"/>
    <property type="match status" value="1"/>
</dbReference>
<feature type="domain" description="Sporulation membrane protein YtrI C-terminal" evidence="3">
    <location>
        <begin position="80"/>
        <end position="157"/>
    </location>
</feature>
<keyword evidence="2" id="KW-0812">Transmembrane</keyword>
<feature type="transmembrane region" description="Helical" evidence="2">
    <location>
        <begin position="6"/>
        <end position="29"/>
    </location>
</feature>
<evidence type="ECO:0000259" key="3">
    <source>
        <dbReference type="Pfam" id="PF26347"/>
    </source>
</evidence>
<evidence type="ECO:0000313" key="5">
    <source>
        <dbReference type="Proteomes" id="UP000197781"/>
    </source>
</evidence>
<dbReference type="KEGG" id="bfm:BP422_16485"/>
<keyword evidence="2" id="KW-0472">Membrane</keyword>
<evidence type="ECO:0000313" key="4">
    <source>
        <dbReference type="EMBL" id="ASJ55005.1"/>
    </source>
</evidence>
<protein>
    <recommendedName>
        <fullName evidence="3">Sporulation membrane protein YtrI C-terminal domain-containing protein</fullName>
    </recommendedName>
</protein>
<sequence>MKVILWKRYLALLLMGCVLGGTVILFTYGREMEQMMLIKKSLELQNKKLYEENLELKQNQRVYRKKQETVIEDVRASVLTADQKQPLHATIMVQVVDRVEKDLASLKGKKVEQVAEVHQVLHEMLRRREYILSDRTTVEVRIKTVVISRTLHVFVTADVIPDDVWQKIARNFLFLPPYISI</sequence>